<evidence type="ECO:0000313" key="3">
    <source>
        <dbReference type="Proteomes" id="UP000660380"/>
    </source>
</evidence>
<sequence length="121" mass="13807">MEQVNGKDRSPQSQEESENSKFTFGVGSLGTVSEPRFKYESYEVGVSREDSNESNNFVAGERASDGVGGKLVRQLVNETEKQLAYHQQQSEYHEQQAELLKQRLEELKQIPEKLVEVEQIE</sequence>
<proteinExistence type="predicted"/>
<keyword evidence="3" id="KW-1185">Reference proteome</keyword>
<evidence type="ECO:0000313" key="2">
    <source>
        <dbReference type="EMBL" id="MBD2609518.1"/>
    </source>
</evidence>
<dbReference type="EMBL" id="JACJTA010000166">
    <property type="protein sequence ID" value="MBD2609518.1"/>
    <property type="molecule type" value="Genomic_DNA"/>
</dbReference>
<accession>A0ABR8H241</accession>
<gene>
    <name evidence="2" type="ORF">H6G81_34780</name>
</gene>
<feature type="compositionally biased region" description="Basic and acidic residues" evidence="1">
    <location>
        <begin position="1"/>
        <end position="10"/>
    </location>
</feature>
<feature type="region of interest" description="Disordered" evidence="1">
    <location>
        <begin position="1"/>
        <end position="29"/>
    </location>
</feature>
<dbReference type="Proteomes" id="UP000660380">
    <property type="component" value="Unassembled WGS sequence"/>
</dbReference>
<protein>
    <submittedName>
        <fullName evidence="2">Uncharacterized protein</fullName>
    </submittedName>
</protein>
<dbReference type="RefSeq" id="WP_029635998.1">
    <property type="nucleotide sequence ID" value="NZ_JACJTA010000166.1"/>
</dbReference>
<name>A0ABR8H241_9CYAN</name>
<evidence type="ECO:0000256" key="1">
    <source>
        <dbReference type="SAM" id="MobiDB-lite"/>
    </source>
</evidence>
<organism evidence="2 3">
    <name type="scientific">Scytonema hofmannii FACHB-248</name>
    <dbReference type="NCBI Taxonomy" id="1842502"/>
    <lineage>
        <taxon>Bacteria</taxon>
        <taxon>Bacillati</taxon>
        <taxon>Cyanobacteriota</taxon>
        <taxon>Cyanophyceae</taxon>
        <taxon>Nostocales</taxon>
        <taxon>Scytonemataceae</taxon>
        <taxon>Scytonema</taxon>
    </lineage>
</organism>
<comment type="caution">
    <text evidence="2">The sequence shown here is derived from an EMBL/GenBank/DDBJ whole genome shotgun (WGS) entry which is preliminary data.</text>
</comment>
<reference evidence="2 3" key="1">
    <citation type="journal article" date="2020" name="ISME J.">
        <title>Comparative genomics reveals insights into cyanobacterial evolution and habitat adaptation.</title>
        <authorList>
            <person name="Chen M.Y."/>
            <person name="Teng W.K."/>
            <person name="Zhao L."/>
            <person name="Hu C.X."/>
            <person name="Zhou Y.K."/>
            <person name="Han B.P."/>
            <person name="Song L.R."/>
            <person name="Shu W.S."/>
        </authorList>
    </citation>
    <scope>NUCLEOTIDE SEQUENCE [LARGE SCALE GENOMIC DNA]</scope>
    <source>
        <strain evidence="2 3">FACHB-248</strain>
    </source>
</reference>